<dbReference type="OrthoDB" id="6988831at2"/>
<evidence type="ECO:0000313" key="1">
    <source>
        <dbReference type="EMBL" id="VVM63277.1"/>
    </source>
</evidence>
<protein>
    <recommendedName>
        <fullName evidence="3">Lipoprotein</fullName>
    </recommendedName>
</protein>
<sequence>MRRLALLAVCTLMLSGCEDQLQLTVEAAKKGVASAFKDPEAVQFADFTISADGKRACGKLNAKNGYGAYVGYESFGAALQGRGAELTVTDVKLETQEWEEYTARFKPTVGDEMRGQEGIKRRLSCK</sequence>
<dbReference type="PROSITE" id="PS51257">
    <property type="entry name" value="PROKAR_LIPOPROTEIN"/>
    <property type="match status" value="1"/>
</dbReference>
<dbReference type="AlphaFoldDB" id="A0A5E6R3S6"/>
<organism evidence="1 2">
    <name type="scientific">Pseudomonas fluorescens</name>
    <dbReference type="NCBI Taxonomy" id="294"/>
    <lineage>
        <taxon>Bacteria</taxon>
        <taxon>Pseudomonadati</taxon>
        <taxon>Pseudomonadota</taxon>
        <taxon>Gammaproteobacteria</taxon>
        <taxon>Pseudomonadales</taxon>
        <taxon>Pseudomonadaceae</taxon>
        <taxon>Pseudomonas</taxon>
    </lineage>
</organism>
<dbReference type="RefSeq" id="WP_150579788.1">
    <property type="nucleotide sequence ID" value="NZ_CABVGX010000008.1"/>
</dbReference>
<proteinExistence type="predicted"/>
<accession>A0A5E6R3S6</accession>
<gene>
    <name evidence="1" type="ORF">PS645_01379</name>
</gene>
<dbReference type="Proteomes" id="UP000325607">
    <property type="component" value="Unassembled WGS sequence"/>
</dbReference>
<dbReference type="EMBL" id="CABVGX010000008">
    <property type="protein sequence ID" value="VVM63277.1"/>
    <property type="molecule type" value="Genomic_DNA"/>
</dbReference>
<name>A0A5E6R3S6_PSEFL</name>
<reference evidence="1 2" key="1">
    <citation type="submission" date="2019-09" db="EMBL/GenBank/DDBJ databases">
        <authorList>
            <person name="Chandra G."/>
            <person name="Truman W A."/>
        </authorList>
    </citation>
    <scope>NUCLEOTIDE SEQUENCE [LARGE SCALE GENOMIC DNA]</scope>
    <source>
        <strain evidence="1">PS645</strain>
    </source>
</reference>
<evidence type="ECO:0008006" key="3">
    <source>
        <dbReference type="Google" id="ProtNLM"/>
    </source>
</evidence>
<evidence type="ECO:0000313" key="2">
    <source>
        <dbReference type="Proteomes" id="UP000325607"/>
    </source>
</evidence>